<dbReference type="Proteomes" id="UP000630086">
    <property type="component" value="Unassembled WGS sequence"/>
</dbReference>
<reference evidence="1" key="2">
    <citation type="submission" date="2020-07" db="EMBL/GenBank/DDBJ databases">
        <title>Draft genome sequence of Lactobacillus helveticus strain JCM 1062.</title>
        <authorList>
            <person name="Endo A."/>
            <person name="Maeno S."/>
            <person name="Kido Y."/>
        </authorList>
    </citation>
    <scope>NUCLEOTIDE SEQUENCE</scope>
    <source>
        <strain evidence="1">JCM 1062</strain>
    </source>
</reference>
<dbReference type="EMBL" id="BLYV01000101">
    <property type="protein sequence ID" value="GFP12627.1"/>
    <property type="molecule type" value="Genomic_DNA"/>
</dbReference>
<dbReference type="RefSeq" id="WP_003625340.1">
    <property type="nucleotide sequence ID" value="NZ_AP023028.1"/>
</dbReference>
<dbReference type="AlphaFoldDB" id="A0A2X0PDJ0"/>
<accession>A0A2X0PDJ0</accession>
<protein>
    <submittedName>
        <fullName evidence="2">Uncharacterized protein</fullName>
    </submittedName>
</protein>
<sequence>MIKVRNSRDLPVTDNPFHNMETLKKYGRYNGDDSGFVDAEVDDNEIQSK</sequence>
<name>A0A2X0PDJ0_LACHE</name>
<evidence type="ECO:0000313" key="1">
    <source>
        <dbReference type="EMBL" id="GFP12627.1"/>
    </source>
</evidence>
<dbReference type="EMBL" id="OGTV01000056">
    <property type="protein sequence ID" value="SPB24374.1"/>
    <property type="molecule type" value="Genomic_DNA"/>
</dbReference>
<evidence type="ECO:0000313" key="2">
    <source>
        <dbReference type="EMBL" id="SPB24374.1"/>
    </source>
</evidence>
<proteinExistence type="predicted"/>
<organism evidence="2">
    <name type="scientific">Lactobacillus helveticus</name>
    <name type="common">Lactobacillus suntoryeus</name>
    <dbReference type="NCBI Taxonomy" id="1587"/>
    <lineage>
        <taxon>Bacteria</taxon>
        <taxon>Bacillati</taxon>
        <taxon>Bacillota</taxon>
        <taxon>Bacilli</taxon>
        <taxon>Lactobacillales</taxon>
        <taxon>Lactobacillaceae</taxon>
        <taxon>Lactobacillus</taxon>
    </lineage>
</organism>
<reference evidence="2" key="1">
    <citation type="submission" date="2018-01" db="EMBL/GenBank/DDBJ databases">
        <authorList>
            <person name="Gaut B.S."/>
            <person name="Morton B.R."/>
            <person name="Clegg M.T."/>
            <person name="Duvall M.R."/>
        </authorList>
    </citation>
    <scope>NUCLEOTIDE SEQUENCE</scope>
    <source>
        <strain evidence="2">Lactobacillus helveticus</strain>
    </source>
</reference>
<gene>
    <name evidence="2" type="ORF">BDKNPLJD_01085</name>
    <name evidence="1" type="ORF">LHEJCM1062_04990</name>
</gene>